<sequence length="108" mass="11927">MNQIVSPAAQVIVSIIPIVGICFAASIIFFALLWKHHENVMLIQKDLYNPPKIDLRNFSLLLGLCLVGVGIVLSLMFLLLKHLSWGLLGGLIPLAVGLMLLLFHRISK</sequence>
<evidence type="ECO:0008006" key="4">
    <source>
        <dbReference type="Google" id="ProtNLM"/>
    </source>
</evidence>
<name>F2NY17_TRES6</name>
<dbReference type="HOGENOM" id="CLU_155178_0_0_12"/>
<keyword evidence="1" id="KW-0472">Membrane</keyword>
<dbReference type="STRING" id="869209.Tresu_0840"/>
<dbReference type="EMBL" id="CP002631">
    <property type="protein sequence ID" value="AEB13768.1"/>
    <property type="molecule type" value="Genomic_DNA"/>
</dbReference>
<accession>F2NY17</accession>
<reference evidence="3" key="2">
    <citation type="submission" date="2011-04" db="EMBL/GenBank/DDBJ databases">
        <title>The complete genome of chromosome of Treponema succinifaciens DSM 2489.</title>
        <authorList>
            <person name="Lucas S."/>
            <person name="Copeland A."/>
            <person name="Lapidus A."/>
            <person name="Bruce D."/>
            <person name="Goodwin L."/>
            <person name="Pitluck S."/>
            <person name="Peters L."/>
            <person name="Kyrpides N."/>
            <person name="Mavromatis K."/>
            <person name="Ivanova N."/>
            <person name="Ovchinnikova G."/>
            <person name="Teshima H."/>
            <person name="Detter J.C."/>
            <person name="Tapia R."/>
            <person name="Han C."/>
            <person name="Land M."/>
            <person name="Hauser L."/>
            <person name="Markowitz V."/>
            <person name="Cheng J.-F."/>
            <person name="Hugenholtz P."/>
            <person name="Woyke T."/>
            <person name="Wu D."/>
            <person name="Gronow S."/>
            <person name="Wellnitz S."/>
            <person name="Brambilla E."/>
            <person name="Klenk H.-P."/>
            <person name="Eisen J.A."/>
        </authorList>
    </citation>
    <scope>NUCLEOTIDE SEQUENCE [LARGE SCALE GENOMIC DNA]</scope>
    <source>
        <strain evidence="3">ATCC 33096 / DSM 2489 / 6091</strain>
    </source>
</reference>
<organism evidence="2 3">
    <name type="scientific">Treponema succinifaciens (strain ATCC 33096 / DSM 2489 / 6091)</name>
    <dbReference type="NCBI Taxonomy" id="869209"/>
    <lineage>
        <taxon>Bacteria</taxon>
        <taxon>Pseudomonadati</taxon>
        <taxon>Spirochaetota</taxon>
        <taxon>Spirochaetia</taxon>
        <taxon>Spirochaetales</taxon>
        <taxon>Treponemataceae</taxon>
        <taxon>Treponema</taxon>
    </lineage>
</organism>
<dbReference type="eggNOG" id="ENOG5031CXK">
    <property type="taxonomic scope" value="Bacteria"/>
</dbReference>
<reference evidence="2 3" key="1">
    <citation type="journal article" date="2011" name="Stand. Genomic Sci.">
        <title>Complete genome sequence of Treponema succinifaciens type strain (6091).</title>
        <authorList>
            <person name="Han C."/>
            <person name="Gronow S."/>
            <person name="Teshima H."/>
            <person name="Lapidus A."/>
            <person name="Nolan M."/>
            <person name="Lucas S."/>
            <person name="Hammon N."/>
            <person name="Deshpande S."/>
            <person name="Cheng J.F."/>
            <person name="Zeytun A."/>
            <person name="Tapia R."/>
            <person name="Goodwin L."/>
            <person name="Pitluck S."/>
            <person name="Liolios K."/>
            <person name="Pagani I."/>
            <person name="Ivanova N."/>
            <person name="Mavromatis K."/>
            <person name="Mikhailova N."/>
            <person name="Huntemann M."/>
            <person name="Pati A."/>
            <person name="Chen A."/>
            <person name="Palaniappan K."/>
            <person name="Land M."/>
            <person name="Hauser L."/>
            <person name="Brambilla E.M."/>
            <person name="Rohde M."/>
            <person name="Goker M."/>
            <person name="Woyke T."/>
            <person name="Bristow J."/>
            <person name="Eisen J.A."/>
            <person name="Markowitz V."/>
            <person name="Hugenholtz P."/>
            <person name="Kyrpides N.C."/>
            <person name="Klenk H.P."/>
            <person name="Detter J.C."/>
        </authorList>
    </citation>
    <scope>NUCLEOTIDE SEQUENCE [LARGE SCALE GENOMIC DNA]</scope>
    <source>
        <strain evidence="3">ATCC 33096 / DSM 2489 / 6091</strain>
    </source>
</reference>
<dbReference type="KEGG" id="tsu:Tresu_0840"/>
<dbReference type="RefSeq" id="WP_013701061.1">
    <property type="nucleotide sequence ID" value="NC_015385.1"/>
</dbReference>
<feature type="transmembrane region" description="Helical" evidence="1">
    <location>
        <begin position="12"/>
        <end position="34"/>
    </location>
</feature>
<feature type="transmembrane region" description="Helical" evidence="1">
    <location>
        <begin position="55"/>
        <end position="79"/>
    </location>
</feature>
<protein>
    <recommendedName>
        <fullName evidence="4">DUF3784 domain-containing protein</fullName>
    </recommendedName>
</protein>
<evidence type="ECO:0000256" key="1">
    <source>
        <dbReference type="SAM" id="Phobius"/>
    </source>
</evidence>
<keyword evidence="1" id="KW-1133">Transmembrane helix</keyword>
<dbReference type="AlphaFoldDB" id="F2NY17"/>
<keyword evidence="3" id="KW-1185">Reference proteome</keyword>
<dbReference type="GeneID" id="302998015"/>
<gene>
    <name evidence="2" type="ordered locus">Tresu_0840</name>
</gene>
<evidence type="ECO:0000313" key="3">
    <source>
        <dbReference type="Proteomes" id="UP000006852"/>
    </source>
</evidence>
<evidence type="ECO:0000313" key="2">
    <source>
        <dbReference type="EMBL" id="AEB13768.1"/>
    </source>
</evidence>
<dbReference type="OrthoDB" id="363299at2"/>
<proteinExistence type="predicted"/>
<dbReference type="Proteomes" id="UP000006852">
    <property type="component" value="Chromosome"/>
</dbReference>
<keyword evidence="1" id="KW-0812">Transmembrane</keyword>
<feature type="transmembrane region" description="Helical" evidence="1">
    <location>
        <begin position="85"/>
        <end position="103"/>
    </location>
</feature>